<feature type="transmembrane region" description="Helical" evidence="17">
    <location>
        <begin position="360"/>
        <end position="380"/>
    </location>
</feature>
<dbReference type="PROSITE" id="PS51711">
    <property type="entry name" value="G_FEOB"/>
    <property type="match status" value="1"/>
</dbReference>
<evidence type="ECO:0000256" key="7">
    <source>
        <dbReference type="ARBA" id="ARBA00022692"/>
    </source>
</evidence>
<feature type="binding site" evidence="16">
    <location>
        <position position="23"/>
    </location>
    <ligand>
        <name>Mg(2+)</name>
        <dbReference type="ChEBI" id="CHEBI:18420"/>
        <label>2</label>
    </ligand>
</feature>
<keyword evidence="12 15" id="KW-0342">GTP-binding</keyword>
<feature type="binding site" evidence="16">
    <location>
        <position position="26"/>
    </location>
    <ligand>
        <name>Mg(2+)</name>
        <dbReference type="ChEBI" id="CHEBI:18420"/>
        <label>2</label>
    </ligand>
</feature>
<dbReference type="Pfam" id="PF07670">
    <property type="entry name" value="Gate"/>
    <property type="match status" value="2"/>
</dbReference>
<feature type="transmembrane region" description="Helical" evidence="17">
    <location>
        <begin position="525"/>
        <end position="546"/>
    </location>
</feature>
<evidence type="ECO:0000256" key="11">
    <source>
        <dbReference type="ARBA" id="ARBA00023065"/>
    </source>
</evidence>
<keyword evidence="5 17" id="KW-0410">Iron transport</keyword>
<dbReference type="FunFam" id="3.40.50.300:FF:000426">
    <property type="entry name" value="Ferrous iron transport protein B"/>
    <property type="match status" value="1"/>
</dbReference>
<accession>A0A9D1YC01</accession>
<dbReference type="EMBL" id="DXDU01000012">
    <property type="protein sequence ID" value="HIY25729.1"/>
    <property type="molecule type" value="Genomic_DNA"/>
</dbReference>
<evidence type="ECO:0000259" key="18">
    <source>
        <dbReference type="PROSITE" id="PS51711"/>
    </source>
</evidence>
<dbReference type="GO" id="GO:0015093">
    <property type="term" value="F:ferrous iron transmembrane transporter activity"/>
    <property type="evidence" value="ECO:0007669"/>
    <property type="project" value="UniProtKB-UniRule"/>
</dbReference>
<keyword evidence="8 15" id="KW-0547">Nucleotide-binding</keyword>
<keyword evidence="11" id="KW-0406">Ion transport</keyword>
<dbReference type="InterPro" id="IPR005225">
    <property type="entry name" value="Small_GTP-bd"/>
</dbReference>
<dbReference type="PRINTS" id="PR00326">
    <property type="entry name" value="GTP1OBG"/>
</dbReference>
<evidence type="ECO:0000256" key="14">
    <source>
        <dbReference type="NCBIfam" id="TIGR00437"/>
    </source>
</evidence>
<feature type="transmembrane region" description="Helical" evidence="17">
    <location>
        <begin position="663"/>
        <end position="683"/>
    </location>
</feature>
<dbReference type="AlphaFoldDB" id="A0A9D1YC01"/>
<feature type="binding site" evidence="15">
    <location>
        <begin position="11"/>
        <end position="18"/>
    </location>
    <ligand>
        <name>GTP</name>
        <dbReference type="ChEBI" id="CHEBI:37565"/>
        <label>1</label>
    </ligand>
</feature>
<keyword evidence="10 17" id="KW-0408">Iron</keyword>
<dbReference type="Gene3D" id="1.10.287.1770">
    <property type="match status" value="1"/>
</dbReference>
<keyword evidence="4" id="KW-1003">Cell membrane</keyword>
<keyword evidence="3 17" id="KW-0813">Transport</keyword>
<dbReference type="SUPFAM" id="SSF52540">
    <property type="entry name" value="P-loop containing nucleoside triphosphate hydrolases"/>
    <property type="match status" value="1"/>
</dbReference>
<protein>
    <recommendedName>
        <fullName evidence="14 17">Ferrous iron transport protein B</fullName>
    </recommendedName>
</protein>
<feature type="transmembrane region" description="Helical" evidence="17">
    <location>
        <begin position="566"/>
        <end position="587"/>
    </location>
</feature>
<dbReference type="Pfam" id="PF02421">
    <property type="entry name" value="FeoB_N"/>
    <property type="match status" value="1"/>
</dbReference>
<evidence type="ECO:0000256" key="9">
    <source>
        <dbReference type="ARBA" id="ARBA00022989"/>
    </source>
</evidence>
<evidence type="ECO:0000256" key="13">
    <source>
        <dbReference type="ARBA" id="ARBA00023136"/>
    </source>
</evidence>
<reference evidence="19" key="2">
    <citation type="submission" date="2021-04" db="EMBL/GenBank/DDBJ databases">
        <authorList>
            <person name="Gilroy R."/>
        </authorList>
    </citation>
    <scope>NUCLEOTIDE SEQUENCE</scope>
    <source>
        <strain evidence="19">1282</strain>
    </source>
</reference>
<keyword evidence="16" id="KW-0479">Metal-binding</keyword>
<dbReference type="InterPro" id="IPR006073">
    <property type="entry name" value="GTP-bd"/>
</dbReference>
<dbReference type="GO" id="GO:0046872">
    <property type="term" value="F:metal ion binding"/>
    <property type="evidence" value="ECO:0007669"/>
    <property type="project" value="UniProtKB-KW"/>
</dbReference>
<evidence type="ECO:0000256" key="8">
    <source>
        <dbReference type="ARBA" id="ARBA00022741"/>
    </source>
</evidence>
<dbReference type="Proteomes" id="UP000823915">
    <property type="component" value="Unassembled WGS sequence"/>
</dbReference>
<evidence type="ECO:0000256" key="2">
    <source>
        <dbReference type="ARBA" id="ARBA00004429"/>
    </source>
</evidence>
<proteinExistence type="inferred from homology"/>
<comment type="function">
    <text evidence="1 17">Probable transporter of a GTP-driven Fe(2+) uptake system.</text>
</comment>
<dbReference type="PANTHER" id="PTHR43185">
    <property type="entry name" value="FERROUS IRON TRANSPORT PROTEIN B"/>
    <property type="match status" value="1"/>
</dbReference>
<dbReference type="NCBIfam" id="TIGR00231">
    <property type="entry name" value="small_GTP"/>
    <property type="match status" value="1"/>
</dbReference>
<organism evidence="19 20">
    <name type="scientific">Candidatus Acutalibacter pullistercoris</name>
    <dbReference type="NCBI Taxonomy" id="2838418"/>
    <lineage>
        <taxon>Bacteria</taxon>
        <taxon>Bacillati</taxon>
        <taxon>Bacillota</taxon>
        <taxon>Clostridia</taxon>
        <taxon>Eubacteriales</taxon>
        <taxon>Acutalibacteraceae</taxon>
        <taxon>Acutalibacter</taxon>
    </lineage>
</organism>
<dbReference type="PANTHER" id="PTHR43185:SF1">
    <property type="entry name" value="FE(2+) TRANSPORTER FEOB"/>
    <property type="match status" value="1"/>
</dbReference>
<evidence type="ECO:0000256" key="16">
    <source>
        <dbReference type="PIRSR" id="PIRSR603373-2"/>
    </source>
</evidence>
<evidence type="ECO:0000313" key="20">
    <source>
        <dbReference type="Proteomes" id="UP000823915"/>
    </source>
</evidence>
<keyword evidence="16" id="KW-0460">Magnesium</keyword>
<dbReference type="InterPro" id="IPR011642">
    <property type="entry name" value="Gate_dom"/>
</dbReference>
<feature type="transmembrane region" description="Helical" evidence="17">
    <location>
        <begin position="629"/>
        <end position="651"/>
    </location>
</feature>
<dbReference type="Pfam" id="PF07664">
    <property type="entry name" value="FeoB_C"/>
    <property type="match status" value="1"/>
</dbReference>
<evidence type="ECO:0000256" key="10">
    <source>
        <dbReference type="ARBA" id="ARBA00023004"/>
    </source>
</evidence>
<feature type="binding site" evidence="15">
    <location>
        <begin position="36"/>
        <end position="40"/>
    </location>
    <ligand>
        <name>GTP</name>
        <dbReference type="ChEBI" id="CHEBI:37565"/>
        <label>1</label>
    </ligand>
</feature>
<keyword evidence="7 17" id="KW-0812">Transmembrane</keyword>
<feature type="transmembrane region" description="Helical" evidence="17">
    <location>
        <begin position="296"/>
        <end position="317"/>
    </location>
</feature>
<feature type="transmembrane region" description="Helical" evidence="17">
    <location>
        <begin position="466"/>
        <end position="485"/>
    </location>
</feature>
<evidence type="ECO:0000256" key="3">
    <source>
        <dbReference type="ARBA" id="ARBA00022448"/>
    </source>
</evidence>
<evidence type="ECO:0000256" key="15">
    <source>
        <dbReference type="PIRSR" id="PIRSR603373-1"/>
    </source>
</evidence>
<evidence type="ECO:0000256" key="12">
    <source>
        <dbReference type="ARBA" id="ARBA00023134"/>
    </source>
</evidence>
<feature type="binding site" evidence="16">
    <location>
        <position position="22"/>
    </location>
    <ligand>
        <name>Mg(2+)</name>
        <dbReference type="ChEBI" id="CHEBI:18420"/>
        <label>1</label>
    </ligand>
</feature>
<feature type="domain" description="FeoB-type G" evidence="18">
    <location>
        <begin position="4"/>
        <end position="166"/>
    </location>
</feature>
<comment type="caution">
    <text evidence="19">The sequence shown here is derived from an EMBL/GenBank/DDBJ whole genome shotgun (WGS) entry which is preliminary data.</text>
</comment>
<feature type="binding site" evidence="15">
    <location>
        <begin position="117"/>
        <end position="120"/>
    </location>
    <ligand>
        <name>GTP</name>
        <dbReference type="ChEBI" id="CHEBI:37565"/>
        <label>1</label>
    </ligand>
</feature>
<dbReference type="GO" id="GO:0005886">
    <property type="term" value="C:plasma membrane"/>
    <property type="evidence" value="ECO:0007669"/>
    <property type="project" value="UniProtKB-SubCell"/>
</dbReference>
<dbReference type="InterPro" id="IPR027417">
    <property type="entry name" value="P-loop_NTPase"/>
</dbReference>
<evidence type="ECO:0000256" key="1">
    <source>
        <dbReference type="ARBA" id="ARBA00003926"/>
    </source>
</evidence>
<dbReference type="InterPro" id="IPR030389">
    <property type="entry name" value="G_FEOB_dom"/>
</dbReference>
<sequence>MAEELTIGFVGNPNCGKTTLFNAYTGANLKVANWPGVTVEKKEGRFQYHDREYRLVDLPGTYSLTSYTMEEQVTRQYILSDDVDVIIDVADASSLGRNLYLTLQLIELGKPVILALNMMDIVEKRGMEIDTHRLPEMLGIPVIPVSARRKTGLDILMHAAAHHKDHKHDIPLIHHHGEDEPQTLQTKHRHHHHSEYAMVYSDELEDKIDLVIDALRAKYPDLQNYRWHALKLLERDKEITAQYPVDLPDVLDRSYEKDIINQKYDFIDEVIQEVLVNKDRKAAVTDKADRFLVNRWLGLPIFLVIMALVFFLTFTIGDWLKGYFETGLELFSGGVRGGLESLHVPAAVISLLVDGIISGVGGILTFLPNIFILFLALAFLEDSGYMARVAYVMDGIMGRLGLSGRSFIPMVLGFGCTVPAIMASRALENKRDRYKTMLITPFMSCSARLPIYVLFSQMFFPENAMVVAFSLYVLGLVVAVLIAFLTHLIDKKHDREDTLLIELPEFKAPSAHTIAIYVWEKVKDYLTKAGTTIFLASIVMWFLLNFGPSGYSTDMGSTFGSVLGRWIVPFFAPIGLGFWQVVVALIAGISAKEVVVSSCAVLFGISNVTTAAGMSSLMATLGGMGFGALNAYCLMTFSLLYVPCAATLATIKKETGSWGWTGFVALFQIAVAWLVTFLVYHVGLLL</sequence>
<dbReference type="CDD" id="cd01879">
    <property type="entry name" value="FeoB"/>
    <property type="match status" value="1"/>
</dbReference>
<dbReference type="Gene3D" id="3.40.50.300">
    <property type="entry name" value="P-loop containing nucleotide triphosphate hydrolases"/>
    <property type="match status" value="1"/>
</dbReference>
<keyword evidence="9 17" id="KW-1133">Transmembrane helix</keyword>
<name>A0A9D1YC01_9FIRM</name>
<dbReference type="GO" id="GO:0005525">
    <property type="term" value="F:GTP binding"/>
    <property type="evidence" value="ECO:0007669"/>
    <property type="project" value="UniProtKB-KW"/>
</dbReference>
<evidence type="ECO:0000256" key="4">
    <source>
        <dbReference type="ARBA" id="ARBA00022475"/>
    </source>
</evidence>
<comment type="subcellular location">
    <subcellularLocation>
        <location evidence="2">Cell inner membrane</location>
        <topology evidence="2">Multi-pass membrane protein</topology>
    </subcellularLocation>
    <subcellularLocation>
        <location evidence="17">Cell membrane</location>
        <topology evidence="17">Multi-pass membrane protein</topology>
    </subcellularLocation>
</comment>
<evidence type="ECO:0000256" key="17">
    <source>
        <dbReference type="RuleBase" id="RU362098"/>
    </source>
</evidence>
<reference evidence="19" key="1">
    <citation type="journal article" date="2021" name="PeerJ">
        <title>Extensive microbial diversity within the chicken gut microbiome revealed by metagenomics and culture.</title>
        <authorList>
            <person name="Gilroy R."/>
            <person name="Ravi A."/>
            <person name="Getino M."/>
            <person name="Pursley I."/>
            <person name="Horton D.L."/>
            <person name="Alikhan N.F."/>
            <person name="Baker D."/>
            <person name="Gharbi K."/>
            <person name="Hall N."/>
            <person name="Watson M."/>
            <person name="Adriaenssens E.M."/>
            <person name="Foster-Nyarko E."/>
            <person name="Jarju S."/>
            <person name="Secka A."/>
            <person name="Antonio M."/>
            <person name="Oren A."/>
            <person name="Chaudhuri R.R."/>
            <person name="La Ragione R."/>
            <person name="Hildebrand F."/>
            <person name="Pallen M.J."/>
        </authorList>
    </citation>
    <scope>NUCLEOTIDE SEQUENCE</scope>
    <source>
        <strain evidence="19">1282</strain>
    </source>
</reference>
<dbReference type="InterPro" id="IPR011640">
    <property type="entry name" value="Fe2_transport_prot_B_C"/>
</dbReference>
<dbReference type="InterPro" id="IPR041069">
    <property type="entry name" value="FeoB_Cyto"/>
</dbReference>
<gene>
    <name evidence="19" type="primary">feoB</name>
    <name evidence="19" type="ORF">H9838_00970</name>
</gene>
<dbReference type="Pfam" id="PF17910">
    <property type="entry name" value="FeoB_Cyto"/>
    <property type="match status" value="1"/>
</dbReference>
<evidence type="ECO:0000313" key="19">
    <source>
        <dbReference type="EMBL" id="HIY25729.1"/>
    </source>
</evidence>
<evidence type="ECO:0000256" key="5">
    <source>
        <dbReference type="ARBA" id="ARBA00022496"/>
    </source>
</evidence>
<dbReference type="NCBIfam" id="TIGR00437">
    <property type="entry name" value="feoB"/>
    <property type="match status" value="1"/>
</dbReference>
<dbReference type="InterPro" id="IPR050860">
    <property type="entry name" value="FeoB_GTPase"/>
</dbReference>
<keyword evidence="13 17" id="KW-0472">Membrane</keyword>
<evidence type="ECO:0000256" key="6">
    <source>
        <dbReference type="ARBA" id="ARBA00022519"/>
    </source>
</evidence>
<feature type="binding site" evidence="16">
    <location>
        <position position="25"/>
    </location>
    <ligand>
        <name>Mg(2+)</name>
        <dbReference type="ChEBI" id="CHEBI:18420"/>
        <label>2</label>
    </ligand>
</feature>
<dbReference type="InterPro" id="IPR003373">
    <property type="entry name" value="Fe2_transport_prot-B"/>
</dbReference>
<feature type="binding site" evidence="15">
    <location>
        <begin position="57"/>
        <end position="60"/>
    </location>
    <ligand>
        <name>GTP</name>
        <dbReference type="ChEBI" id="CHEBI:37565"/>
        <label>1</label>
    </ligand>
</feature>
<comment type="similarity">
    <text evidence="17">Belongs to the TRAFAC class TrmE-Era-EngA-EngB-Septin-like GTPase superfamily. FeoB GTPase (TC 9.A.8) family.</text>
</comment>
<keyword evidence="6" id="KW-0997">Cell inner membrane</keyword>
<feature type="transmembrane region" description="Helical" evidence="17">
    <location>
        <begin position="594"/>
        <end position="617"/>
    </location>
</feature>
<feature type="transmembrane region" description="Helical" evidence="17">
    <location>
        <begin position="407"/>
        <end position="427"/>
    </location>
</feature>